<evidence type="ECO:0000256" key="2">
    <source>
        <dbReference type="ARBA" id="ARBA00008558"/>
    </source>
</evidence>
<name>A0A1A5YFD0_9BACL</name>
<dbReference type="InterPro" id="IPR008928">
    <property type="entry name" value="6-hairpin_glycosidase_sf"/>
</dbReference>
<organism evidence="5 6">
    <name type="scientific">Paenibacillus oryzae</name>
    <dbReference type="NCBI Taxonomy" id="1844972"/>
    <lineage>
        <taxon>Bacteria</taxon>
        <taxon>Bacillati</taxon>
        <taxon>Bacillota</taxon>
        <taxon>Bacilli</taxon>
        <taxon>Bacillales</taxon>
        <taxon>Paenibacillaceae</taxon>
        <taxon>Paenibacillus</taxon>
    </lineage>
</organism>
<evidence type="ECO:0000313" key="5">
    <source>
        <dbReference type="EMBL" id="OBR64293.1"/>
    </source>
</evidence>
<keyword evidence="6" id="KW-1185">Reference proteome</keyword>
<dbReference type="Gene3D" id="1.50.10.10">
    <property type="match status" value="1"/>
</dbReference>
<comment type="similarity">
    <text evidence="4">Belongs to the cellobiose 2-epimerase family.</text>
</comment>
<dbReference type="GO" id="GO:0047736">
    <property type="term" value="F:cellobiose epimerase activity"/>
    <property type="evidence" value="ECO:0007669"/>
    <property type="project" value="UniProtKB-UniRule"/>
</dbReference>
<comment type="catalytic activity">
    <reaction evidence="1 4">
        <text>D-cellobiose = beta-D-glucosyl-(1-&gt;4)-D-mannopyranose</text>
        <dbReference type="Rhea" id="RHEA:23384"/>
        <dbReference type="ChEBI" id="CHEBI:17057"/>
        <dbReference type="ChEBI" id="CHEBI:47931"/>
        <dbReference type="EC" id="5.1.3.11"/>
    </reaction>
</comment>
<evidence type="ECO:0000256" key="3">
    <source>
        <dbReference type="ARBA" id="ARBA00023235"/>
    </source>
</evidence>
<dbReference type="InterPro" id="IPR012341">
    <property type="entry name" value="6hp_glycosidase-like_sf"/>
</dbReference>
<protein>
    <recommendedName>
        <fullName evidence="4">Cellobiose 2-epimerase</fullName>
        <shortName evidence="4">CE</shortName>
        <ecNumber evidence="4">5.1.3.11</ecNumber>
    </recommendedName>
</protein>
<proteinExistence type="inferred from homology"/>
<accession>A0A1A5YFD0</accession>
<dbReference type="EMBL" id="LYPA01000065">
    <property type="protein sequence ID" value="OBR64293.1"/>
    <property type="molecule type" value="Genomic_DNA"/>
</dbReference>
<dbReference type="STRING" id="1844972.A7K91_12270"/>
<comment type="caution">
    <text evidence="5">The sequence shown here is derived from an EMBL/GenBank/DDBJ whole genome shotgun (WGS) entry which is preliminary data.</text>
</comment>
<comment type="similarity">
    <text evidence="2">Belongs to the N-acylglucosamine 2-epimerase family.</text>
</comment>
<keyword evidence="3 4" id="KW-0413">Isomerase</keyword>
<evidence type="ECO:0000256" key="4">
    <source>
        <dbReference type="HAMAP-Rule" id="MF_00929"/>
    </source>
</evidence>
<dbReference type="GO" id="GO:0005975">
    <property type="term" value="P:carbohydrate metabolic process"/>
    <property type="evidence" value="ECO:0007669"/>
    <property type="project" value="InterPro"/>
</dbReference>
<dbReference type="SUPFAM" id="SSF48208">
    <property type="entry name" value="Six-hairpin glycosidases"/>
    <property type="match status" value="1"/>
</dbReference>
<dbReference type="EC" id="5.1.3.11" evidence="4"/>
<dbReference type="Pfam" id="PF07221">
    <property type="entry name" value="GlcNAc_2-epim"/>
    <property type="match status" value="1"/>
</dbReference>
<sequence>MTLQNKDWLAKIEAELKDNILQFWLEHTIDEENGGFYGFISRDLTVNRQADKGLVLNTRILWTFSSAFRLYGDSRYLEMADRAYRYITSYFTDPQHGGLYWMLDYKGAVTSSKKQVYGQAFAIYAFSEYYRATGDEDALTKAVELFHVLERHSYDPVDKGYIEASARDWSETNENSLSDKDLNTKKSMNTHLHVLEAYTNLYRVWPEPELRDKLRELIVVMLRHIVDNESYHFKLFFDMEWNSQNSHISYGHDIEGSWLIHEAAEVLGEPELLEESVAVAIAMAEVTLREGVDEDGGLFNEAEPGKLLDSDKDWWPQAEAVVGFYNAYQLSGTLSYLEAARKSWHFIESKLVDTEYGEWLWSVKRDGSPSGNIEKVSPWKCPYHNSRACFEMIGRLRGGSAH</sequence>
<reference evidence="5 6" key="1">
    <citation type="submission" date="2016-05" db="EMBL/GenBank/DDBJ databases">
        <title>Paenibacillus oryzae. sp. nov., isolated from the rice root.</title>
        <authorList>
            <person name="Zhang J."/>
            <person name="Zhang X."/>
        </authorList>
    </citation>
    <scope>NUCLEOTIDE SEQUENCE [LARGE SCALE GENOMIC DNA]</scope>
    <source>
        <strain evidence="5 6">1DrF-4</strain>
    </source>
</reference>
<dbReference type="AlphaFoldDB" id="A0A1A5YFD0"/>
<evidence type="ECO:0000313" key="6">
    <source>
        <dbReference type="Proteomes" id="UP000092024"/>
    </source>
</evidence>
<gene>
    <name evidence="5" type="ORF">A7K91_12270</name>
</gene>
<dbReference type="HAMAP" id="MF_00929">
    <property type="entry name" value="Cellobiose_2_epim"/>
    <property type="match status" value="1"/>
</dbReference>
<comment type="function">
    <text evidence="4">Catalyzes the reversible epimerization of cellobiose to 4-O-beta-D-glucopyranosyl-D-mannose (Glc-Man).</text>
</comment>
<dbReference type="Proteomes" id="UP000092024">
    <property type="component" value="Unassembled WGS sequence"/>
</dbReference>
<dbReference type="InterPro" id="IPR028584">
    <property type="entry name" value="Cellobiose_2_epim"/>
</dbReference>
<dbReference type="InterPro" id="IPR010819">
    <property type="entry name" value="AGE/CE"/>
</dbReference>
<dbReference type="PANTHER" id="PTHR15108">
    <property type="entry name" value="N-ACYLGLUCOSAMINE-2-EPIMERASE"/>
    <property type="match status" value="1"/>
</dbReference>
<evidence type="ECO:0000256" key="1">
    <source>
        <dbReference type="ARBA" id="ARBA00001470"/>
    </source>
</evidence>